<dbReference type="AlphaFoldDB" id="A0A7X0BWH1"/>
<evidence type="ECO:0000256" key="1">
    <source>
        <dbReference type="SAM" id="MobiDB-lite"/>
    </source>
</evidence>
<name>A0A7X0BWH1_9ACTN</name>
<organism evidence="2 3">
    <name type="scientific">Nonomuraea muscovyensis</name>
    <dbReference type="NCBI Taxonomy" id="1124761"/>
    <lineage>
        <taxon>Bacteria</taxon>
        <taxon>Bacillati</taxon>
        <taxon>Actinomycetota</taxon>
        <taxon>Actinomycetes</taxon>
        <taxon>Streptosporangiales</taxon>
        <taxon>Streptosporangiaceae</taxon>
        <taxon>Nonomuraea</taxon>
    </lineage>
</organism>
<keyword evidence="3" id="KW-1185">Reference proteome</keyword>
<gene>
    <name evidence="2" type="ORF">FHU36_000708</name>
</gene>
<accession>A0A7X0BWH1</accession>
<proteinExistence type="predicted"/>
<feature type="compositionally biased region" description="Basic and acidic residues" evidence="1">
    <location>
        <begin position="196"/>
        <end position="209"/>
    </location>
</feature>
<evidence type="ECO:0000313" key="2">
    <source>
        <dbReference type="EMBL" id="MBB6344199.1"/>
    </source>
</evidence>
<dbReference type="EMBL" id="JACHJB010000001">
    <property type="protein sequence ID" value="MBB6344199.1"/>
    <property type="molecule type" value="Genomic_DNA"/>
</dbReference>
<sequence>MDIVKYSRNQDRYLPELSGMLPQVLEEAFTRCELDHVWHERRFPDHPGDGYVFGMSPSHLPFLIHPFLGALQTTLWERAASLRARDRALTLRLRAALHVGPVPDVGDTLHDRKAKATNDAFRMLDSVALRQVMDRTEPDVTLVAAIVSGRVFQDVVESGYTAVHARQFHHVTAEVPEKDFAQDAWIYVPRPTFAETRQEETAQEPREPDTGTDSGADAGAGGAAGASAVFHDRVGQAFTGGTFHGGIHYRES</sequence>
<reference evidence="2 3" key="1">
    <citation type="submission" date="2020-08" db="EMBL/GenBank/DDBJ databases">
        <title>Sequencing the genomes of 1000 actinobacteria strains.</title>
        <authorList>
            <person name="Klenk H.-P."/>
        </authorList>
    </citation>
    <scope>NUCLEOTIDE SEQUENCE [LARGE SCALE GENOMIC DNA]</scope>
    <source>
        <strain evidence="2 3">DSM 45913</strain>
    </source>
</reference>
<dbReference type="Proteomes" id="UP000583800">
    <property type="component" value="Unassembled WGS sequence"/>
</dbReference>
<protein>
    <submittedName>
        <fullName evidence="2">Uncharacterized protein</fullName>
    </submittedName>
</protein>
<dbReference type="RefSeq" id="WP_185082360.1">
    <property type="nucleotide sequence ID" value="NZ_JACHJB010000001.1"/>
</dbReference>
<evidence type="ECO:0000313" key="3">
    <source>
        <dbReference type="Proteomes" id="UP000583800"/>
    </source>
</evidence>
<feature type="region of interest" description="Disordered" evidence="1">
    <location>
        <begin position="193"/>
        <end position="225"/>
    </location>
</feature>
<comment type="caution">
    <text evidence="2">The sequence shown here is derived from an EMBL/GenBank/DDBJ whole genome shotgun (WGS) entry which is preliminary data.</text>
</comment>